<accession>A0A0U4ELF1</accession>
<name>A0A0U4ELF1_9BURK</name>
<reference evidence="2" key="1">
    <citation type="submission" date="2015-06" db="EMBL/GenBank/DDBJ databases">
        <authorList>
            <person name="Hoefler B.C."/>
            <person name="Straight P.D."/>
        </authorList>
    </citation>
    <scope>NUCLEOTIDE SEQUENCE [LARGE SCALE GENOMIC DNA]</scope>
    <source>
        <strain evidence="2">DSM 25325</strain>
    </source>
</reference>
<dbReference type="EMBL" id="CP011568">
    <property type="protein sequence ID" value="ALX34891.1"/>
    <property type="molecule type" value="Genomic_DNA"/>
</dbReference>
<protein>
    <submittedName>
        <fullName evidence="1">Uncharacterized protein</fullName>
    </submittedName>
</protein>
<evidence type="ECO:0000313" key="2">
    <source>
        <dbReference type="Proteomes" id="UP000036700"/>
    </source>
</evidence>
<evidence type="ECO:0000313" key="1">
    <source>
        <dbReference type="EMBL" id="ALX34891.1"/>
    </source>
</evidence>
<dbReference type="Proteomes" id="UP000036700">
    <property type="component" value="Chromosome"/>
</dbReference>
<organism evidence="1 2">
    <name type="scientific">Pandoraea thiooxydans</name>
    <dbReference type="NCBI Taxonomy" id="445709"/>
    <lineage>
        <taxon>Bacteria</taxon>
        <taxon>Pseudomonadati</taxon>
        <taxon>Pseudomonadota</taxon>
        <taxon>Betaproteobacteria</taxon>
        <taxon>Burkholderiales</taxon>
        <taxon>Burkholderiaceae</taxon>
        <taxon>Pandoraea</taxon>
    </lineage>
</organism>
<dbReference type="AlphaFoldDB" id="A0A0U4ELF1"/>
<sequence length="66" mass="6992">MRWLTSALAVTCATVEQRSTMPTAASSGQKYCHLAARLGPPSLKSSDSVESDEGGCGVVFFRVVWG</sequence>
<proteinExistence type="predicted"/>
<gene>
    <name evidence="1" type="ORF">ABW99_20920</name>
</gene>
<keyword evidence="2" id="KW-1185">Reference proteome</keyword>